<dbReference type="EMBL" id="LCZI01001346">
    <property type="protein sequence ID" value="KKZ61112.1"/>
    <property type="molecule type" value="Genomic_DNA"/>
</dbReference>
<protein>
    <submittedName>
        <fullName evidence="2">Uncharacterized protein</fullName>
    </submittedName>
</protein>
<reference evidence="3" key="1">
    <citation type="journal article" date="2015" name="PLoS Genet.">
        <title>The dynamic genome and transcriptome of the human fungal pathogen Blastomyces and close relative Emmonsia.</title>
        <authorList>
            <person name="Munoz J.F."/>
            <person name="Gauthier G.M."/>
            <person name="Desjardins C.A."/>
            <person name="Gallo J.E."/>
            <person name="Holder J."/>
            <person name="Sullivan T.D."/>
            <person name="Marty A.J."/>
            <person name="Carmen J.C."/>
            <person name="Chen Z."/>
            <person name="Ding L."/>
            <person name="Gujja S."/>
            <person name="Magrini V."/>
            <person name="Misas E."/>
            <person name="Mitreva M."/>
            <person name="Priest M."/>
            <person name="Saif S."/>
            <person name="Whiston E.A."/>
            <person name="Young S."/>
            <person name="Zeng Q."/>
            <person name="Goldman W.E."/>
            <person name="Mardis E.R."/>
            <person name="Taylor J.W."/>
            <person name="McEwen J.G."/>
            <person name="Clay O.K."/>
            <person name="Klein B.S."/>
            <person name="Cuomo C.A."/>
        </authorList>
    </citation>
    <scope>NUCLEOTIDE SEQUENCE [LARGE SCALE GENOMIC DNA]</scope>
    <source>
        <strain evidence="3">UAMH 3008</strain>
    </source>
</reference>
<sequence>MDKISLLTRGLLKNNSVVFQGIINQIAEGKNPHGNGAASTKHRSTRSSQFDYRSVQWRPWGPIVAHLFNDGTIKTSTEMHEENNQ</sequence>
<comment type="caution">
    <text evidence="2">The sequence shown here is derived from an EMBL/GenBank/DDBJ whole genome shotgun (WGS) entry which is preliminary data.</text>
</comment>
<feature type="region of interest" description="Disordered" evidence="1">
    <location>
        <begin position="28"/>
        <end position="48"/>
    </location>
</feature>
<evidence type="ECO:0000256" key="1">
    <source>
        <dbReference type="SAM" id="MobiDB-lite"/>
    </source>
</evidence>
<name>A0A0G2HSL1_9EURO</name>
<dbReference type="OrthoDB" id="4203691at2759"/>
<evidence type="ECO:0000313" key="3">
    <source>
        <dbReference type="Proteomes" id="UP000034164"/>
    </source>
</evidence>
<gene>
    <name evidence="2" type="ORF">EMCG_04257</name>
</gene>
<proteinExistence type="predicted"/>
<accession>A0A0G2HSL1</accession>
<dbReference type="AlphaFoldDB" id="A0A0G2HSL1"/>
<organism evidence="2 3">
    <name type="scientific">[Emmonsia] crescens</name>
    <dbReference type="NCBI Taxonomy" id="73230"/>
    <lineage>
        <taxon>Eukaryota</taxon>
        <taxon>Fungi</taxon>
        <taxon>Dikarya</taxon>
        <taxon>Ascomycota</taxon>
        <taxon>Pezizomycotina</taxon>
        <taxon>Eurotiomycetes</taxon>
        <taxon>Eurotiomycetidae</taxon>
        <taxon>Onygenales</taxon>
        <taxon>Ajellomycetaceae</taxon>
        <taxon>Emergomyces</taxon>
    </lineage>
</organism>
<dbReference type="VEuPathDB" id="FungiDB:EMCG_04257"/>
<evidence type="ECO:0000313" key="2">
    <source>
        <dbReference type="EMBL" id="KKZ61112.1"/>
    </source>
</evidence>
<dbReference type="Proteomes" id="UP000034164">
    <property type="component" value="Unassembled WGS sequence"/>
</dbReference>